<evidence type="ECO:0000256" key="13">
    <source>
        <dbReference type="SAM" id="Phobius"/>
    </source>
</evidence>
<evidence type="ECO:0000313" key="16">
    <source>
        <dbReference type="Proteomes" id="UP000234237"/>
    </source>
</evidence>
<dbReference type="STRING" id="302167.GCA_900166595_02931"/>
<evidence type="ECO:0000256" key="11">
    <source>
        <dbReference type="ARBA" id="ARBA00023012"/>
    </source>
</evidence>
<dbReference type="AlphaFoldDB" id="A0A2K9IV07"/>
<dbReference type="GO" id="GO:0005524">
    <property type="term" value="F:ATP binding"/>
    <property type="evidence" value="ECO:0007669"/>
    <property type="project" value="UniProtKB-KW"/>
</dbReference>
<comment type="catalytic activity">
    <reaction evidence="1">
        <text>ATP + protein L-histidine = ADP + protein N-phospho-L-histidine.</text>
        <dbReference type="EC" id="2.7.13.3"/>
    </reaction>
</comment>
<keyword evidence="12 13" id="KW-0472">Membrane</keyword>
<dbReference type="EC" id="2.7.13.3" evidence="3"/>
<protein>
    <recommendedName>
        <fullName evidence="3">histidine kinase</fullName>
        <ecNumber evidence="3">2.7.13.3</ecNumber>
    </recommendedName>
</protein>
<evidence type="ECO:0000256" key="6">
    <source>
        <dbReference type="ARBA" id="ARBA00022692"/>
    </source>
</evidence>
<organism evidence="15 16">
    <name type="scientific">Virgibacillus dokdonensis</name>
    <dbReference type="NCBI Taxonomy" id="302167"/>
    <lineage>
        <taxon>Bacteria</taxon>
        <taxon>Bacillati</taxon>
        <taxon>Bacillota</taxon>
        <taxon>Bacilli</taxon>
        <taxon>Bacillales</taxon>
        <taxon>Bacillaceae</taxon>
        <taxon>Virgibacillus</taxon>
    </lineage>
</organism>
<dbReference type="PANTHER" id="PTHR45453">
    <property type="entry name" value="PHOSPHATE REGULON SENSOR PROTEIN PHOR"/>
    <property type="match status" value="1"/>
</dbReference>
<dbReference type="InterPro" id="IPR005467">
    <property type="entry name" value="His_kinase_dom"/>
</dbReference>
<keyword evidence="5 15" id="KW-0808">Transferase</keyword>
<evidence type="ECO:0000313" key="15">
    <source>
        <dbReference type="EMBL" id="AUJ23204.1"/>
    </source>
</evidence>
<evidence type="ECO:0000256" key="12">
    <source>
        <dbReference type="ARBA" id="ARBA00023136"/>
    </source>
</evidence>
<dbReference type="EMBL" id="CP018622">
    <property type="protein sequence ID" value="AUJ23204.1"/>
    <property type="molecule type" value="Genomic_DNA"/>
</dbReference>
<evidence type="ECO:0000256" key="1">
    <source>
        <dbReference type="ARBA" id="ARBA00000085"/>
    </source>
</evidence>
<dbReference type="InterPro" id="IPR004358">
    <property type="entry name" value="Sig_transdc_His_kin-like_C"/>
</dbReference>
<evidence type="ECO:0000256" key="4">
    <source>
        <dbReference type="ARBA" id="ARBA00022475"/>
    </source>
</evidence>
<gene>
    <name evidence="15" type="primary">graS_1</name>
    <name evidence="15" type="ORF">A21D_00088</name>
</gene>
<keyword evidence="7" id="KW-0547">Nucleotide-binding</keyword>
<dbReference type="PROSITE" id="PS50109">
    <property type="entry name" value="HIS_KIN"/>
    <property type="match status" value="1"/>
</dbReference>
<keyword evidence="6 13" id="KW-0812">Transmembrane</keyword>
<evidence type="ECO:0000256" key="3">
    <source>
        <dbReference type="ARBA" id="ARBA00012438"/>
    </source>
</evidence>
<dbReference type="SUPFAM" id="SSF55874">
    <property type="entry name" value="ATPase domain of HSP90 chaperone/DNA topoisomerase II/histidine kinase"/>
    <property type="match status" value="1"/>
</dbReference>
<evidence type="ECO:0000256" key="5">
    <source>
        <dbReference type="ARBA" id="ARBA00022679"/>
    </source>
</evidence>
<comment type="subcellular location">
    <subcellularLocation>
        <location evidence="2">Cell membrane</location>
        <topology evidence="2">Multi-pass membrane protein</topology>
    </subcellularLocation>
</comment>
<dbReference type="Proteomes" id="UP000234237">
    <property type="component" value="Chromosome"/>
</dbReference>
<keyword evidence="9" id="KW-0067">ATP-binding</keyword>
<evidence type="ECO:0000256" key="8">
    <source>
        <dbReference type="ARBA" id="ARBA00022777"/>
    </source>
</evidence>
<dbReference type="RefSeq" id="WP_101932360.1">
    <property type="nucleotide sequence ID" value="NZ_CP018622.1"/>
</dbReference>
<sequence length="336" mass="39294">MNILSFSHEKLPFLLINVVLFGLFSIILWKIHISFEMILIVGLAWFAPLIIAYLLEYGKKRRYYQHLIDYQESLDKKYLLPEILERPTFLEGAIVQDAIEIAYKQMHEHINIYKREQKDYQEYIETWVHEIKTPLSSAKLILNNRDIDYGVLQELDRTEQFIEQVLYFARSNNVSEDYLISKFSLREVVTRVAKKNAKDFIYKKIKLDLGELNEMVYSDKKWVEFILNQIVVNAIQYSKKASSEIQITSTPYDNKVVLQIKDNGIGIKKKDLPRVFDKGFTGETGRTYSKSTGIGLYLCKRLADKLNLGISIESKQNIHTTVFLVFPKNKSLLMEP</sequence>
<dbReference type="SMART" id="SM00387">
    <property type="entry name" value="HATPase_c"/>
    <property type="match status" value="1"/>
</dbReference>
<feature type="transmembrane region" description="Helical" evidence="13">
    <location>
        <begin position="12"/>
        <end position="31"/>
    </location>
</feature>
<keyword evidence="8 15" id="KW-0418">Kinase</keyword>
<dbReference type="InterPro" id="IPR050351">
    <property type="entry name" value="BphY/WalK/GraS-like"/>
</dbReference>
<dbReference type="PANTHER" id="PTHR45453:SF2">
    <property type="entry name" value="HISTIDINE KINASE"/>
    <property type="match status" value="1"/>
</dbReference>
<dbReference type="GO" id="GO:0000155">
    <property type="term" value="F:phosphorelay sensor kinase activity"/>
    <property type="evidence" value="ECO:0007669"/>
    <property type="project" value="TreeGrafter"/>
</dbReference>
<name>A0A2K9IV07_9BACI</name>
<dbReference type="GO" id="GO:0004721">
    <property type="term" value="F:phosphoprotein phosphatase activity"/>
    <property type="evidence" value="ECO:0007669"/>
    <property type="project" value="TreeGrafter"/>
</dbReference>
<evidence type="ECO:0000256" key="9">
    <source>
        <dbReference type="ARBA" id="ARBA00022840"/>
    </source>
</evidence>
<dbReference type="GO" id="GO:0016036">
    <property type="term" value="P:cellular response to phosphate starvation"/>
    <property type="evidence" value="ECO:0007669"/>
    <property type="project" value="TreeGrafter"/>
</dbReference>
<dbReference type="InterPro" id="IPR036890">
    <property type="entry name" value="HATPase_C_sf"/>
</dbReference>
<dbReference type="PRINTS" id="PR00344">
    <property type="entry name" value="BCTRLSENSOR"/>
</dbReference>
<keyword evidence="11" id="KW-0902">Two-component regulatory system</keyword>
<evidence type="ECO:0000256" key="10">
    <source>
        <dbReference type="ARBA" id="ARBA00022989"/>
    </source>
</evidence>
<keyword evidence="10 13" id="KW-1133">Transmembrane helix</keyword>
<dbReference type="Gene3D" id="3.30.565.10">
    <property type="entry name" value="Histidine kinase-like ATPase, C-terminal domain"/>
    <property type="match status" value="1"/>
</dbReference>
<dbReference type="KEGG" id="vpn:A21D_00088"/>
<evidence type="ECO:0000256" key="7">
    <source>
        <dbReference type="ARBA" id="ARBA00022741"/>
    </source>
</evidence>
<reference evidence="16" key="1">
    <citation type="submission" date="2016-11" db="EMBL/GenBank/DDBJ databases">
        <title>Complete genome sequence of Virgibacillus pantothenticus 21D, a halophilic bacterium isolated from the deep hypersaline anoxic basin Discovery in the Mediterranean Sea.</title>
        <authorList>
            <person name="Zeaiter Z."/>
            <person name="Booth J.M."/>
            <person name="Prosdocimi E.M."/>
            <person name="Mapelli F."/>
            <person name="Fusi M."/>
            <person name="Daffonchio D."/>
            <person name="Borin S."/>
            <person name="Crotti E."/>
        </authorList>
    </citation>
    <scope>NUCLEOTIDE SEQUENCE [LARGE SCALE GENOMIC DNA]</scope>
    <source>
        <strain evidence="16">21D</strain>
    </source>
</reference>
<dbReference type="GO" id="GO:0005886">
    <property type="term" value="C:plasma membrane"/>
    <property type="evidence" value="ECO:0007669"/>
    <property type="project" value="UniProtKB-SubCell"/>
</dbReference>
<dbReference type="InterPro" id="IPR003594">
    <property type="entry name" value="HATPase_dom"/>
</dbReference>
<evidence type="ECO:0000259" key="14">
    <source>
        <dbReference type="PROSITE" id="PS50109"/>
    </source>
</evidence>
<proteinExistence type="predicted"/>
<accession>A0A2K9IV07</accession>
<feature type="domain" description="Histidine kinase" evidence="14">
    <location>
        <begin position="126"/>
        <end position="330"/>
    </location>
</feature>
<feature type="transmembrane region" description="Helical" evidence="13">
    <location>
        <begin position="37"/>
        <end position="55"/>
    </location>
</feature>
<evidence type="ECO:0000256" key="2">
    <source>
        <dbReference type="ARBA" id="ARBA00004651"/>
    </source>
</evidence>
<dbReference type="Pfam" id="PF02518">
    <property type="entry name" value="HATPase_c"/>
    <property type="match status" value="1"/>
</dbReference>
<keyword evidence="4" id="KW-1003">Cell membrane</keyword>